<protein>
    <submittedName>
        <fullName evidence="2">HNH endonuclease</fullName>
    </submittedName>
</protein>
<dbReference type="AlphaFoldDB" id="A0A2K8P450"/>
<accession>A0A2K8P450</accession>
<proteinExistence type="predicted"/>
<dbReference type="Proteomes" id="UP000232223">
    <property type="component" value="Chromosome"/>
</dbReference>
<gene>
    <name evidence="2" type="ORF">MTABA_v1c03240</name>
</gene>
<evidence type="ECO:0000313" key="2">
    <source>
        <dbReference type="EMBL" id="ATZ21527.1"/>
    </source>
</evidence>
<dbReference type="EMBL" id="CP024969">
    <property type="protein sequence ID" value="ATZ21527.1"/>
    <property type="molecule type" value="Genomic_DNA"/>
</dbReference>
<organism evidence="2 3">
    <name type="scientific">Mesoplasma tabanidae</name>
    <dbReference type="NCBI Taxonomy" id="219745"/>
    <lineage>
        <taxon>Bacteria</taxon>
        <taxon>Bacillati</taxon>
        <taxon>Mycoplasmatota</taxon>
        <taxon>Mollicutes</taxon>
        <taxon>Entomoplasmatales</taxon>
        <taxon>Entomoplasmataceae</taxon>
        <taxon>Mesoplasma</taxon>
    </lineage>
</organism>
<keyword evidence="3" id="KW-1185">Reference proteome</keyword>
<evidence type="ECO:0000259" key="1">
    <source>
        <dbReference type="Pfam" id="PF13391"/>
    </source>
</evidence>
<dbReference type="GO" id="GO:0004519">
    <property type="term" value="F:endonuclease activity"/>
    <property type="evidence" value="ECO:0007669"/>
    <property type="project" value="UniProtKB-KW"/>
</dbReference>
<sequence length="402" mass="47616">MIINKLNKDIFDSNGDKIGNIDIYTLKKIIISYKLFFDYKKEDKNNIYIKNINSKVNLSLILDCYYYSKFSKKAISKILQDSKIQTINEIEYSIPENFKNNKFTFSELYYVLNAYLKINREYWNINSNFDFLIAIDDYLNSDSSGQRTIDSFVFKVGNLYFFDSLGMIKYKNNAGAWAGGATTWGNKKINNFKTFMELDDLEKEQLSKKRISNILLNDKVLLNLFYGLEPFEQFDEYIKREDYIEAKNIQSILYKKYEELKNNDLFINEEDKKRLIEILTRDSNQQKKWKKNLIKKNGEKCSINNCNFKIKELLIASHIKPYSKCVKKEAYDVNNGLILCPEHDALFDKKYISFSDSGELIINMKKLKVEDFIKNESKLNNNIINNELISYLRYHRKEECKI</sequence>
<feature type="domain" description="HNH nuclease" evidence="1">
    <location>
        <begin position="301"/>
        <end position="354"/>
    </location>
</feature>
<evidence type="ECO:0000313" key="3">
    <source>
        <dbReference type="Proteomes" id="UP000232223"/>
    </source>
</evidence>
<dbReference type="KEGG" id="mtab:MTABA_v1c03240"/>
<dbReference type="Pfam" id="PF13391">
    <property type="entry name" value="HNH_2"/>
    <property type="match status" value="1"/>
</dbReference>
<dbReference type="RefSeq" id="WP_208611722.1">
    <property type="nucleotide sequence ID" value="NZ_CP024969.1"/>
</dbReference>
<name>A0A2K8P450_9MOLU</name>
<keyword evidence="2" id="KW-0540">Nuclease</keyword>
<dbReference type="InterPro" id="IPR003615">
    <property type="entry name" value="HNH_nuc"/>
</dbReference>
<keyword evidence="2" id="KW-0378">Hydrolase</keyword>
<keyword evidence="2" id="KW-0255">Endonuclease</keyword>
<reference evidence="2 3" key="1">
    <citation type="submission" date="2017-11" db="EMBL/GenBank/DDBJ databases">
        <title>Genome sequence of Mesoplasma tabanidae BARC 857 (ATCC 49584).</title>
        <authorList>
            <person name="Lo W.-S."/>
            <person name="Kuo C.-H."/>
        </authorList>
    </citation>
    <scope>NUCLEOTIDE SEQUENCE [LARGE SCALE GENOMIC DNA]</scope>
    <source>
        <strain evidence="2 3">BARC 857</strain>
    </source>
</reference>